<dbReference type="AlphaFoldDB" id="A0A519BFI3"/>
<dbReference type="Proteomes" id="UP000316562">
    <property type="component" value="Unassembled WGS sequence"/>
</dbReference>
<organism evidence="2 3">
    <name type="scientific">Acididesulfobacter guangdongensis</name>
    <dbReference type="NCBI Taxonomy" id="2597225"/>
    <lineage>
        <taxon>Bacteria</taxon>
        <taxon>Deltaproteobacteria</taxon>
        <taxon>Candidatus Acidulodesulfobacterales</taxon>
        <taxon>Candidatus Acididesulfobacter</taxon>
    </lineage>
</organism>
<gene>
    <name evidence="2" type="ORF">EVJ46_07455</name>
</gene>
<dbReference type="SUPFAM" id="SSF46955">
    <property type="entry name" value="Putative DNA-binding domain"/>
    <property type="match status" value="1"/>
</dbReference>
<dbReference type="InterPro" id="IPR041657">
    <property type="entry name" value="HTH_17"/>
</dbReference>
<evidence type="ECO:0000313" key="3">
    <source>
        <dbReference type="Proteomes" id="UP000316562"/>
    </source>
</evidence>
<dbReference type="GO" id="GO:0003677">
    <property type="term" value="F:DNA binding"/>
    <property type="evidence" value="ECO:0007669"/>
    <property type="project" value="UniProtKB-KW"/>
</dbReference>
<protein>
    <submittedName>
        <fullName evidence="2">DNA-binding protein</fullName>
    </submittedName>
</protein>
<keyword evidence="2" id="KW-0238">DNA-binding</keyword>
<name>A0A519BFI3_ACIG2</name>
<proteinExistence type="predicted"/>
<accession>A0A519BFI3</accession>
<evidence type="ECO:0000313" key="2">
    <source>
        <dbReference type="EMBL" id="RZD16023.1"/>
    </source>
</evidence>
<dbReference type="Gene3D" id="1.10.1660.10">
    <property type="match status" value="1"/>
</dbReference>
<sequence>MTELKYLTLKETAEIISVSPRTLANLATSGQITAYRLPSSCGKKSRYRFKLSDIESFMDRNKLLAVNVITKNVFKNNKARIDLVKVKKALSI</sequence>
<comment type="caution">
    <text evidence="2">The sequence shown here is derived from an EMBL/GenBank/DDBJ whole genome shotgun (WGS) entry which is preliminary data.</text>
</comment>
<dbReference type="EMBL" id="SGBC01000003">
    <property type="protein sequence ID" value="RZD16023.1"/>
    <property type="molecule type" value="Genomic_DNA"/>
</dbReference>
<dbReference type="InterPro" id="IPR009061">
    <property type="entry name" value="DNA-bd_dom_put_sf"/>
</dbReference>
<dbReference type="Pfam" id="PF12728">
    <property type="entry name" value="HTH_17"/>
    <property type="match status" value="1"/>
</dbReference>
<reference evidence="2 3" key="1">
    <citation type="journal article" date="2019" name="ISME J.">
        <title>Insights into ecological role of a new deltaproteobacterial order Candidatus Acidulodesulfobacterales by metagenomics and metatranscriptomics.</title>
        <authorList>
            <person name="Tan S."/>
            <person name="Liu J."/>
            <person name="Fang Y."/>
            <person name="Hedlund B.P."/>
            <person name="Lian Z.H."/>
            <person name="Huang L.Y."/>
            <person name="Li J.T."/>
            <person name="Huang L.N."/>
            <person name="Li W.J."/>
            <person name="Jiang H.C."/>
            <person name="Dong H.L."/>
            <person name="Shu W.S."/>
        </authorList>
    </citation>
    <scope>NUCLEOTIDE SEQUENCE [LARGE SCALE GENOMIC DNA]</scope>
    <source>
        <strain evidence="2">AP2</strain>
    </source>
</reference>
<feature type="domain" description="Helix-turn-helix" evidence="1">
    <location>
        <begin position="6"/>
        <end position="61"/>
    </location>
</feature>
<evidence type="ECO:0000259" key="1">
    <source>
        <dbReference type="Pfam" id="PF12728"/>
    </source>
</evidence>